<dbReference type="Pfam" id="PF00149">
    <property type="entry name" value="Metallophos"/>
    <property type="match status" value="1"/>
</dbReference>
<evidence type="ECO:0000313" key="6">
    <source>
        <dbReference type="EMBL" id="NEZ47293.1"/>
    </source>
</evidence>
<comment type="similarity">
    <text evidence="2">Belongs to the 5'-nucleotidase family.</text>
</comment>
<dbReference type="Gene3D" id="3.60.21.10">
    <property type="match status" value="1"/>
</dbReference>
<protein>
    <submittedName>
        <fullName evidence="6">Bifunctional metallophosphatase/5'-nucleotidase</fullName>
    </submittedName>
</protein>
<dbReference type="Gene3D" id="3.90.780.10">
    <property type="entry name" value="5'-Nucleotidase, C-terminal domain"/>
    <property type="match status" value="1"/>
</dbReference>
<dbReference type="InterPro" id="IPR008334">
    <property type="entry name" value="5'-Nucleotdase_C"/>
</dbReference>
<dbReference type="AlphaFoldDB" id="A0A6M0RAK3"/>
<dbReference type="InterPro" id="IPR029052">
    <property type="entry name" value="Metallo-depent_PP-like"/>
</dbReference>
<organism evidence="6 7">
    <name type="scientific">Clostridium niameyense</name>
    <dbReference type="NCBI Taxonomy" id="1622073"/>
    <lineage>
        <taxon>Bacteria</taxon>
        <taxon>Bacillati</taxon>
        <taxon>Bacillota</taxon>
        <taxon>Clostridia</taxon>
        <taxon>Eubacteriales</taxon>
        <taxon>Clostridiaceae</taxon>
        <taxon>Clostridium</taxon>
    </lineage>
</organism>
<dbReference type="GO" id="GO:0000166">
    <property type="term" value="F:nucleotide binding"/>
    <property type="evidence" value="ECO:0007669"/>
    <property type="project" value="UniProtKB-KW"/>
</dbReference>
<evidence type="ECO:0000259" key="5">
    <source>
        <dbReference type="Pfam" id="PF02872"/>
    </source>
</evidence>
<keyword evidence="3" id="KW-0472">Membrane</keyword>
<dbReference type="GO" id="GO:0016787">
    <property type="term" value="F:hydrolase activity"/>
    <property type="evidence" value="ECO:0007669"/>
    <property type="project" value="UniProtKB-KW"/>
</dbReference>
<dbReference type="Proteomes" id="UP000473885">
    <property type="component" value="Unassembled WGS sequence"/>
</dbReference>
<dbReference type="PANTHER" id="PTHR11575:SF24">
    <property type="entry name" value="5'-NUCLEOTIDASE"/>
    <property type="match status" value="1"/>
</dbReference>
<dbReference type="Pfam" id="PF02872">
    <property type="entry name" value="5_nucleotid_C"/>
    <property type="match status" value="1"/>
</dbReference>
<feature type="transmembrane region" description="Helical" evidence="3">
    <location>
        <begin position="615"/>
        <end position="637"/>
    </location>
</feature>
<evidence type="ECO:0000256" key="2">
    <source>
        <dbReference type="RuleBase" id="RU362119"/>
    </source>
</evidence>
<feature type="domain" description="5'-Nucleotidase C-terminal" evidence="5">
    <location>
        <begin position="371"/>
        <end position="520"/>
    </location>
</feature>
<accession>A0A6M0RAK3</accession>
<dbReference type="InterPro" id="IPR004843">
    <property type="entry name" value="Calcineurin-like_PHP"/>
</dbReference>
<keyword evidence="3" id="KW-1133">Transmembrane helix</keyword>
<sequence>MKKSCKKICAILDILIVVSLLGGVKVSAQTKSKKMDILFTHDTHSHLNTFSTLIDGKKTEIGGFARIKTLINEKKSKDSNTIVLDGGDFSMGTLIQTVYDKEAAELRMLGNIGCDVTTLGNHEYDYRSDGLVSMLNSAVNSGDKLPAMVLCNVDWDSMEKSGLTDGARKIKDAFKHYGVKDYVVLKKGNVKVAVFGVFGKDALACAPTCALKFKDPVKSSKETVAKIKAKEDVDMIICVSHSGTWEDKNKSEDEILAKNVDDIDLIISGHTHSQLKEPICHGNTYIVSAGENGKYLGTLSMEQMGNRRWKIENYKLISVTSDILQDKETQRKIDSLMKTVDEKYLKNFGYTAQKVIARNNIKFTTVNDLCESHEDHNLGNIISDSYIYAVENSNYYNGKPVDVAIVPSGTVRDTYTTGDITIEKVFNSFSLGIGADKLAGYPLINAYLTGKELKTILEIDASVSDFMTTARLYMSGLNFSYNPHRIILNKVTDCYLKKVGSSREEIDDEKLYRVVADLYSGQMLSEVTKTSYGLLSVIPKFEDGTPIKNFEDAIIMENGKEMKAWDAIARYMKSFKDTDGDGVSDVPDYYKILHNRKVVEDSRNIKDLLKNPNSYSAMIIGIFIILILVIVFFIIFIRKRVKVIYNKYSKREKSLYD</sequence>
<comment type="caution">
    <text evidence="6">The sequence shown here is derived from an EMBL/GenBank/DDBJ whole genome shotgun (WGS) entry which is preliminary data.</text>
</comment>
<evidence type="ECO:0000256" key="3">
    <source>
        <dbReference type="SAM" id="Phobius"/>
    </source>
</evidence>
<keyword evidence="2" id="KW-0378">Hydrolase</keyword>
<keyword evidence="7" id="KW-1185">Reference proteome</keyword>
<dbReference type="CDD" id="cd00845">
    <property type="entry name" value="MPP_UshA_N_like"/>
    <property type="match status" value="1"/>
</dbReference>
<evidence type="ECO:0000256" key="1">
    <source>
        <dbReference type="ARBA" id="ARBA00022729"/>
    </source>
</evidence>
<keyword evidence="2" id="KW-0547">Nucleotide-binding</keyword>
<evidence type="ECO:0000259" key="4">
    <source>
        <dbReference type="Pfam" id="PF00149"/>
    </source>
</evidence>
<reference evidence="6 7" key="1">
    <citation type="submission" date="2019-04" db="EMBL/GenBank/DDBJ databases">
        <title>Genome sequencing of Clostridium botulinum Groups I-IV and Clostridium butyricum.</title>
        <authorList>
            <person name="Brunt J."/>
            <person name="Van Vliet A.H.M."/>
            <person name="Stringer S.C."/>
            <person name="Carter A.T."/>
            <person name="Peck M.W."/>
        </authorList>
    </citation>
    <scope>NUCLEOTIDE SEQUENCE [LARGE SCALE GENOMIC DNA]</scope>
    <source>
        <strain evidence="6 7">IFR 18/094</strain>
    </source>
</reference>
<gene>
    <name evidence="6" type="ORF">FDF74_08770</name>
</gene>
<dbReference type="InterPro" id="IPR036907">
    <property type="entry name" value="5'-Nucleotdase_C_sf"/>
</dbReference>
<dbReference type="EMBL" id="SXDP01000006">
    <property type="protein sequence ID" value="NEZ47293.1"/>
    <property type="molecule type" value="Genomic_DNA"/>
</dbReference>
<dbReference type="PANTHER" id="PTHR11575">
    <property type="entry name" value="5'-NUCLEOTIDASE-RELATED"/>
    <property type="match status" value="1"/>
</dbReference>
<name>A0A6M0RAK3_9CLOT</name>
<evidence type="ECO:0000313" key="7">
    <source>
        <dbReference type="Proteomes" id="UP000473885"/>
    </source>
</evidence>
<dbReference type="SUPFAM" id="SSF55816">
    <property type="entry name" value="5'-nucleotidase (syn. UDP-sugar hydrolase), C-terminal domain"/>
    <property type="match status" value="1"/>
</dbReference>
<dbReference type="RefSeq" id="WP_163249363.1">
    <property type="nucleotide sequence ID" value="NZ_SXDP01000006.1"/>
</dbReference>
<dbReference type="PRINTS" id="PR01607">
    <property type="entry name" value="APYRASEFAMLY"/>
</dbReference>
<keyword evidence="1" id="KW-0732">Signal</keyword>
<dbReference type="InterPro" id="IPR006179">
    <property type="entry name" value="5_nucleotidase/apyrase"/>
</dbReference>
<dbReference type="SUPFAM" id="SSF56300">
    <property type="entry name" value="Metallo-dependent phosphatases"/>
    <property type="match status" value="1"/>
</dbReference>
<proteinExistence type="inferred from homology"/>
<feature type="domain" description="Calcineurin-like phosphoesterase" evidence="4">
    <location>
        <begin position="35"/>
        <end position="273"/>
    </location>
</feature>
<dbReference type="GO" id="GO:0009166">
    <property type="term" value="P:nucleotide catabolic process"/>
    <property type="evidence" value="ECO:0007669"/>
    <property type="project" value="InterPro"/>
</dbReference>
<keyword evidence="3" id="KW-0812">Transmembrane</keyword>